<protein>
    <submittedName>
        <fullName evidence="7">D-lactate dehydrogenase VanH</fullName>
        <ecNumber evidence="7">1.1.1.28</ecNumber>
    </submittedName>
</protein>
<dbReference type="SUPFAM" id="SSF51735">
    <property type="entry name" value="NAD(P)-binding Rossmann-fold domains"/>
    <property type="match status" value="1"/>
</dbReference>
<evidence type="ECO:0000313" key="8">
    <source>
        <dbReference type="Proteomes" id="UP001156389"/>
    </source>
</evidence>
<keyword evidence="2 4" id="KW-0560">Oxidoreductase</keyword>
<keyword evidence="3" id="KW-0520">NAD</keyword>
<dbReference type="InterPro" id="IPR006140">
    <property type="entry name" value="D-isomer_DH_NAD-bd"/>
</dbReference>
<sequence>MFRQHHAALTGDMTYSEPSCITVYGCGPDEAALFRELAPRFGVTPVITDAPVSEANADLASGSRSISVGHKTSIANSALLALGRAGVTYMSTRSIGCNHIDVEYADSVGITVGNVSYSPDSVADFTLMQMLMAVRDAKSIVRSADVHDYRLNEVRGRELRDLTVGVIGTGRIGTAVVDRLRGFGCRILAHDNHPKAPAEYVSLDELLQQSDMVTLHAPLTPDTYHLLDRQRIEQMKQGALVVNTGRGALIDTEALVSALESGRLGGAALDVVEGEEGIFYADCRRRPVESKSLLRLQELPNVLISPHTAYYTDHALRDTVENSLTNCLKFENGSQHG</sequence>
<reference evidence="7 8" key="1">
    <citation type="submission" date="2021-10" db="EMBL/GenBank/DDBJ databases">
        <title>Streptomyces gossypii sp. nov., isolated from soil collected from cotton field.</title>
        <authorList>
            <person name="Ge X."/>
            <person name="Chen X."/>
            <person name="Liu W."/>
        </authorList>
    </citation>
    <scope>NUCLEOTIDE SEQUENCE [LARGE SCALE GENOMIC DNA]</scope>
    <source>
        <strain evidence="7 8">N2-109</strain>
    </source>
</reference>
<keyword evidence="8" id="KW-1185">Reference proteome</keyword>
<evidence type="ECO:0000256" key="3">
    <source>
        <dbReference type="ARBA" id="ARBA00023027"/>
    </source>
</evidence>
<proteinExistence type="inferred from homology"/>
<dbReference type="SUPFAM" id="SSF52283">
    <property type="entry name" value="Formate/glycerate dehydrogenase catalytic domain-like"/>
    <property type="match status" value="1"/>
</dbReference>
<dbReference type="CDD" id="cd12185">
    <property type="entry name" value="HGDH_LDH_like"/>
    <property type="match status" value="1"/>
</dbReference>
<name>A0ABT2JPH6_9ACTN</name>
<dbReference type="EC" id="1.1.1.28" evidence="7"/>
<evidence type="ECO:0000259" key="5">
    <source>
        <dbReference type="Pfam" id="PF00389"/>
    </source>
</evidence>
<dbReference type="InterPro" id="IPR006139">
    <property type="entry name" value="D-isomer_2_OHA_DH_cat_dom"/>
</dbReference>
<dbReference type="Pfam" id="PF00389">
    <property type="entry name" value="2-Hacid_dh"/>
    <property type="match status" value="1"/>
</dbReference>
<comment type="caution">
    <text evidence="7">The sequence shown here is derived from an EMBL/GenBank/DDBJ whole genome shotgun (WGS) entry which is preliminary data.</text>
</comment>
<dbReference type="InterPro" id="IPR029753">
    <property type="entry name" value="D-isomer_DH_CS"/>
</dbReference>
<evidence type="ECO:0000256" key="4">
    <source>
        <dbReference type="RuleBase" id="RU003719"/>
    </source>
</evidence>
<dbReference type="InterPro" id="IPR029752">
    <property type="entry name" value="D-isomer_DH_CS1"/>
</dbReference>
<organism evidence="7 8">
    <name type="scientific">Streptomyces gossypii</name>
    <dbReference type="NCBI Taxonomy" id="2883101"/>
    <lineage>
        <taxon>Bacteria</taxon>
        <taxon>Bacillati</taxon>
        <taxon>Actinomycetota</taxon>
        <taxon>Actinomycetes</taxon>
        <taxon>Kitasatosporales</taxon>
        <taxon>Streptomycetaceae</taxon>
        <taxon>Streptomyces</taxon>
    </lineage>
</organism>
<evidence type="ECO:0000313" key="7">
    <source>
        <dbReference type="EMBL" id="MCT2589179.1"/>
    </source>
</evidence>
<dbReference type="InterPro" id="IPR058206">
    <property type="entry name" value="VanH"/>
</dbReference>
<evidence type="ECO:0000256" key="1">
    <source>
        <dbReference type="ARBA" id="ARBA00005854"/>
    </source>
</evidence>
<dbReference type="Pfam" id="PF02826">
    <property type="entry name" value="2-Hacid_dh_C"/>
    <property type="match status" value="1"/>
</dbReference>
<evidence type="ECO:0000259" key="6">
    <source>
        <dbReference type="Pfam" id="PF02826"/>
    </source>
</evidence>
<accession>A0ABT2JPH6</accession>
<dbReference type="EMBL" id="JAJAGO010000002">
    <property type="protein sequence ID" value="MCT2589179.1"/>
    <property type="molecule type" value="Genomic_DNA"/>
</dbReference>
<dbReference type="NCBIfam" id="NF000492">
    <property type="entry name" value="vanH_gen"/>
    <property type="match status" value="1"/>
</dbReference>
<dbReference type="Proteomes" id="UP001156389">
    <property type="component" value="Unassembled WGS sequence"/>
</dbReference>
<evidence type="ECO:0000256" key="2">
    <source>
        <dbReference type="ARBA" id="ARBA00023002"/>
    </source>
</evidence>
<dbReference type="InterPro" id="IPR058205">
    <property type="entry name" value="D-LDH-like"/>
</dbReference>
<dbReference type="PANTHER" id="PTHR43026">
    <property type="entry name" value="2-HYDROXYACID DEHYDROGENASE HOMOLOG 1-RELATED"/>
    <property type="match status" value="1"/>
</dbReference>
<dbReference type="PROSITE" id="PS00065">
    <property type="entry name" value="D_2_HYDROXYACID_DH_1"/>
    <property type="match status" value="1"/>
</dbReference>
<comment type="similarity">
    <text evidence="1 4">Belongs to the D-isomer specific 2-hydroxyacid dehydrogenase family.</text>
</comment>
<dbReference type="PROSITE" id="PS00671">
    <property type="entry name" value="D_2_HYDROXYACID_DH_3"/>
    <property type="match status" value="1"/>
</dbReference>
<dbReference type="Gene3D" id="3.40.50.720">
    <property type="entry name" value="NAD(P)-binding Rossmann-like Domain"/>
    <property type="match status" value="2"/>
</dbReference>
<dbReference type="PANTHER" id="PTHR43026:SF1">
    <property type="entry name" value="2-HYDROXYACID DEHYDROGENASE HOMOLOG 1-RELATED"/>
    <property type="match status" value="1"/>
</dbReference>
<dbReference type="InterPro" id="IPR036291">
    <property type="entry name" value="NAD(P)-bd_dom_sf"/>
</dbReference>
<feature type="domain" description="D-isomer specific 2-hydroxyacid dehydrogenase NAD-binding" evidence="6">
    <location>
        <begin position="127"/>
        <end position="309"/>
    </location>
</feature>
<dbReference type="GO" id="GO:0008720">
    <property type="term" value="F:D-lactate dehydrogenase (NAD+) activity"/>
    <property type="evidence" value="ECO:0007669"/>
    <property type="project" value="UniProtKB-EC"/>
</dbReference>
<gene>
    <name evidence="7" type="primary">vanH</name>
    <name evidence="7" type="ORF">LHJ74_04375</name>
</gene>
<feature type="domain" description="D-isomer specific 2-hydroxyacid dehydrogenase catalytic" evidence="5">
    <location>
        <begin position="29"/>
        <end position="334"/>
    </location>
</feature>